<feature type="region of interest" description="Disordered" evidence="1">
    <location>
        <begin position="1"/>
        <end position="43"/>
    </location>
</feature>
<feature type="compositionally biased region" description="Low complexity" evidence="1">
    <location>
        <begin position="73"/>
        <end position="82"/>
    </location>
</feature>
<accession>A0A1I8IC90</accession>
<dbReference type="WBParaSite" id="maker-uti_cns_0011438-snap-gene-0.5-mRNA-1">
    <property type="protein sequence ID" value="maker-uti_cns_0011438-snap-gene-0.5-mRNA-1"/>
    <property type="gene ID" value="maker-uti_cns_0011438-snap-gene-0.5"/>
</dbReference>
<feature type="compositionally biased region" description="Pro residues" evidence="1">
    <location>
        <begin position="717"/>
        <end position="726"/>
    </location>
</feature>
<keyword evidence="2" id="KW-1185">Reference proteome</keyword>
<protein>
    <submittedName>
        <fullName evidence="3">Protein kinase domain-containing protein</fullName>
    </submittedName>
</protein>
<reference evidence="3" key="1">
    <citation type="submission" date="2016-11" db="UniProtKB">
        <authorList>
            <consortium name="WormBaseParasite"/>
        </authorList>
    </citation>
    <scope>IDENTIFICATION</scope>
</reference>
<sequence length="763" mass="83713">MEGNGPPVPPRIACPPKLPPRPQQHEQSINQSQQQPQHLDNRNSVSSSLYTCIHSERVDDAIDQQLQSTEKPTVQTSATTTTHSKVKNRKKEKRNRSTKEAATTNSKNTRTISKCRLNDPRLWLFAQTALVAAFSVACVALRLARQEHLASVKLESDRAWMRLVFQTKLMDVCHSTMGKRRLDNGCLQGTDYVTTGHSFGPLTEDSIKPSARGYSMRNRSKEFAQLHHDGQMAKLIINHLGVYRVFAQVTFRDDITDMPVETSIQLNNNNWIHCEQSHLAGAFTKCILYGVRRLKKNDKLTFSTASIGREMTAASVIVSASASASTSMVPEAAAATSSSMKASLWWPATATTTYWRKMRWEIRRMLMMLAVDDDNEAEDAEVAVAEEALKKAPLAETVEAAAAAAEAAAAAVEYHRPPSRNSLAPRRYWAPDWALPTEIEEATDFSTFRRTPRIVGDDADEAADVHKPPLRRKMADNSPRIRAVGAADRIGSKSEFSRLTVGYAGPNVSTRWLLLLLLSHPSNSLAKLLPSQSLPAIGINILPSFLLVIFVVDKIHGIGVVRLLFDDRLAQQLRIWKAGPVTGDPGGWPSNWGSGRLAQQLRIREAGPATEYLGEQPAHTTEPVETQTSGSGDPVWQMRQFISGHLCSECRGVVSLKISASTSICGGEAASVLDLAEPAGASSALLVDGLLNCCWPLLEESDLGKKLIFFEPLEFLPPRPAPPPPDGTSLNSLDSRSNRNHSLMEDLSTDNQAGEDAGDPEIC</sequence>
<feature type="compositionally biased region" description="Pro residues" evidence="1">
    <location>
        <begin position="1"/>
        <end position="22"/>
    </location>
</feature>
<feature type="compositionally biased region" description="Low complexity" evidence="1">
    <location>
        <begin position="25"/>
        <end position="38"/>
    </location>
</feature>
<dbReference type="Proteomes" id="UP000095280">
    <property type="component" value="Unplaced"/>
</dbReference>
<evidence type="ECO:0000313" key="3">
    <source>
        <dbReference type="WBParaSite" id="maker-uti_cns_0011438-snap-gene-0.5-mRNA-1"/>
    </source>
</evidence>
<organism evidence="2 3">
    <name type="scientific">Macrostomum lignano</name>
    <dbReference type="NCBI Taxonomy" id="282301"/>
    <lineage>
        <taxon>Eukaryota</taxon>
        <taxon>Metazoa</taxon>
        <taxon>Spiralia</taxon>
        <taxon>Lophotrochozoa</taxon>
        <taxon>Platyhelminthes</taxon>
        <taxon>Rhabditophora</taxon>
        <taxon>Macrostomorpha</taxon>
        <taxon>Macrostomida</taxon>
        <taxon>Macrostomidae</taxon>
        <taxon>Macrostomum</taxon>
    </lineage>
</organism>
<name>A0A1I8IC90_9PLAT</name>
<evidence type="ECO:0000313" key="2">
    <source>
        <dbReference type="Proteomes" id="UP000095280"/>
    </source>
</evidence>
<feature type="region of interest" description="Disordered" evidence="1">
    <location>
        <begin position="717"/>
        <end position="763"/>
    </location>
</feature>
<dbReference type="InterPro" id="IPR008983">
    <property type="entry name" value="Tumour_necrosis_fac-like_dom"/>
</dbReference>
<dbReference type="Gene3D" id="2.60.120.40">
    <property type="match status" value="1"/>
</dbReference>
<feature type="region of interest" description="Disordered" evidence="1">
    <location>
        <begin position="67"/>
        <end position="108"/>
    </location>
</feature>
<dbReference type="AlphaFoldDB" id="A0A1I8IC90"/>
<feature type="compositionally biased region" description="Basic residues" evidence="1">
    <location>
        <begin position="84"/>
        <end position="96"/>
    </location>
</feature>
<feature type="region of interest" description="Disordered" evidence="1">
    <location>
        <begin position="612"/>
        <end position="632"/>
    </location>
</feature>
<proteinExistence type="predicted"/>
<evidence type="ECO:0000256" key="1">
    <source>
        <dbReference type="SAM" id="MobiDB-lite"/>
    </source>
</evidence>
<dbReference type="SUPFAM" id="SSF49842">
    <property type="entry name" value="TNF-like"/>
    <property type="match status" value="1"/>
</dbReference>